<evidence type="ECO:0000256" key="4">
    <source>
        <dbReference type="ARBA" id="ARBA00023136"/>
    </source>
</evidence>
<dbReference type="RefSeq" id="WP_311578417.1">
    <property type="nucleotide sequence ID" value="NZ_JAVRIF010000002.1"/>
</dbReference>
<keyword evidence="8" id="KW-1185">Reference proteome</keyword>
<feature type="transmembrane region" description="Helical" evidence="5">
    <location>
        <begin position="21"/>
        <end position="44"/>
    </location>
</feature>
<evidence type="ECO:0000313" key="7">
    <source>
        <dbReference type="EMBL" id="MDT0603040.1"/>
    </source>
</evidence>
<dbReference type="InterPro" id="IPR013525">
    <property type="entry name" value="ABC2_TM"/>
</dbReference>
<reference evidence="7 8" key="1">
    <citation type="submission" date="2023-09" db="EMBL/GenBank/DDBJ databases">
        <authorList>
            <person name="Rey-Velasco X."/>
        </authorList>
    </citation>
    <scope>NUCLEOTIDE SEQUENCE [LARGE SCALE GENOMIC DNA]</scope>
    <source>
        <strain evidence="7 8">W431</strain>
    </source>
</reference>
<protein>
    <submittedName>
        <fullName evidence="7">ABC transporter permease</fullName>
    </submittedName>
</protein>
<comment type="subcellular location">
    <subcellularLocation>
        <location evidence="1">Membrane</location>
        <topology evidence="1">Multi-pass membrane protein</topology>
    </subcellularLocation>
</comment>
<feature type="transmembrane region" description="Helical" evidence="5">
    <location>
        <begin position="229"/>
        <end position="251"/>
    </location>
</feature>
<name>A0ABU2ZYP6_9GAMM</name>
<keyword evidence="3 5" id="KW-1133">Transmembrane helix</keyword>
<evidence type="ECO:0000259" key="6">
    <source>
        <dbReference type="Pfam" id="PF12698"/>
    </source>
</evidence>
<evidence type="ECO:0000313" key="8">
    <source>
        <dbReference type="Proteomes" id="UP001266357"/>
    </source>
</evidence>
<evidence type="ECO:0000256" key="1">
    <source>
        <dbReference type="ARBA" id="ARBA00004141"/>
    </source>
</evidence>
<dbReference type="Pfam" id="PF12698">
    <property type="entry name" value="ABC2_membrane_3"/>
    <property type="match status" value="1"/>
</dbReference>
<feature type="transmembrane region" description="Helical" evidence="5">
    <location>
        <begin position="271"/>
        <end position="293"/>
    </location>
</feature>
<accession>A0ABU2ZYP6</accession>
<organism evidence="7 8">
    <name type="scientific">Thalassotalea castellviae</name>
    <dbReference type="NCBI Taxonomy" id="3075612"/>
    <lineage>
        <taxon>Bacteria</taxon>
        <taxon>Pseudomonadati</taxon>
        <taxon>Pseudomonadota</taxon>
        <taxon>Gammaproteobacteria</taxon>
        <taxon>Alteromonadales</taxon>
        <taxon>Colwelliaceae</taxon>
        <taxon>Thalassotalea</taxon>
    </lineage>
</organism>
<dbReference type="PANTHER" id="PTHR43471">
    <property type="entry name" value="ABC TRANSPORTER PERMEASE"/>
    <property type="match status" value="1"/>
</dbReference>
<dbReference type="EMBL" id="JAVRIF010000002">
    <property type="protein sequence ID" value="MDT0603040.1"/>
    <property type="molecule type" value="Genomic_DNA"/>
</dbReference>
<dbReference type="Proteomes" id="UP001266357">
    <property type="component" value="Unassembled WGS sequence"/>
</dbReference>
<keyword evidence="4 5" id="KW-0472">Membrane</keyword>
<feature type="transmembrane region" description="Helical" evidence="5">
    <location>
        <begin position="175"/>
        <end position="199"/>
    </location>
</feature>
<feature type="transmembrane region" description="Helical" evidence="5">
    <location>
        <begin position="305"/>
        <end position="322"/>
    </location>
</feature>
<feature type="transmembrane region" description="Helical" evidence="5">
    <location>
        <begin position="352"/>
        <end position="374"/>
    </location>
</feature>
<keyword evidence="2 5" id="KW-0812">Transmembrane</keyword>
<evidence type="ECO:0000256" key="2">
    <source>
        <dbReference type="ARBA" id="ARBA00022692"/>
    </source>
</evidence>
<evidence type="ECO:0000256" key="3">
    <source>
        <dbReference type="ARBA" id="ARBA00022989"/>
    </source>
</evidence>
<gene>
    <name evidence="7" type="ORF">RM573_05490</name>
</gene>
<dbReference type="PANTHER" id="PTHR43471:SF3">
    <property type="entry name" value="ABC TRANSPORTER PERMEASE PROTEIN NATB"/>
    <property type="match status" value="1"/>
</dbReference>
<feature type="domain" description="ABC-2 type transporter transmembrane" evidence="6">
    <location>
        <begin position="22"/>
        <end position="366"/>
    </location>
</feature>
<evidence type="ECO:0000256" key="5">
    <source>
        <dbReference type="SAM" id="Phobius"/>
    </source>
</evidence>
<proteinExistence type="predicted"/>
<comment type="caution">
    <text evidence="7">The sequence shown here is derived from an EMBL/GenBank/DDBJ whole genome shotgun (WGS) entry which is preliminary data.</text>
</comment>
<sequence length="387" mass="43251">MIQFKALLFKELKEAFRDKRALMVALSMGVLLPIMIMVMSKVMIKEAVDNPAIYVKFTGEQYAPKLIKAFKDANILSFKDVPDDEKRNWNERNIDFIIPDTFAQDMKEGTPIEIILRAEYGEKSLASPIRRIKDVVRDYSRTIGFKRLLVRGIDVKLLQPVDLQEQDTSLPTSNAVMISLILGMYLMMGAFMSGLSISIDSSAGERERNVLEMLLCQPVSTVKIVLAKLFCSSIIAVISISLMLTLTSFSMNFVDLAKIGATFNIDLMTTLTLILMLIPICFLASSLQLFFAFQAKTFKEAQSTVTMLIMLPSFVPMAMMMMDDKPAWTEWLPISGQSLLMEDIFKGLPVDWMVLLVTSAATLALTAGLVITLAKKLTSEKVVMSLS</sequence>